<name>A0ABS2LLG9_9ACTN</name>
<comment type="caution">
    <text evidence="2">The sequence shown here is derived from an EMBL/GenBank/DDBJ whole genome shotgun (WGS) entry which is preliminary data.</text>
</comment>
<reference evidence="2 3" key="1">
    <citation type="submission" date="2021-01" db="EMBL/GenBank/DDBJ databases">
        <title>Sequencing the genomes of 1000 actinobacteria strains.</title>
        <authorList>
            <person name="Klenk H.-P."/>
        </authorList>
    </citation>
    <scope>NUCLEOTIDE SEQUENCE [LARGE SCALE GENOMIC DNA]</scope>
    <source>
        <strain evidence="2 3">DSM 100204</strain>
    </source>
</reference>
<dbReference type="RefSeq" id="WP_204940469.1">
    <property type="nucleotide sequence ID" value="NZ_JAFBBP010000001.1"/>
</dbReference>
<accession>A0ABS2LLG9</accession>
<evidence type="ECO:0000256" key="1">
    <source>
        <dbReference type="SAM" id="MobiDB-lite"/>
    </source>
</evidence>
<evidence type="ECO:0000313" key="2">
    <source>
        <dbReference type="EMBL" id="MBM7489032.1"/>
    </source>
</evidence>
<dbReference type="Proteomes" id="UP000764837">
    <property type="component" value="Unassembled WGS sequence"/>
</dbReference>
<evidence type="ECO:0000313" key="3">
    <source>
        <dbReference type="Proteomes" id="UP000764837"/>
    </source>
</evidence>
<keyword evidence="3" id="KW-1185">Reference proteome</keyword>
<organism evidence="2 3">
    <name type="scientific">Micromonospora luteifusca</name>
    <dbReference type="NCBI Taxonomy" id="709860"/>
    <lineage>
        <taxon>Bacteria</taxon>
        <taxon>Bacillati</taxon>
        <taxon>Actinomycetota</taxon>
        <taxon>Actinomycetes</taxon>
        <taxon>Micromonosporales</taxon>
        <taxon>Micromonosporaceae</taxon>
        <taxon>Micromonospora</taxon>
    </lineage>
</organism>
<proteinExistence type="predicted"/>
<dbReference type="EMBL" id="JAFBBP010000001">
    <property type="protein sequence ID" value="MBM7489032.1"/>
    <property type="molecule type" value="Genomic_DNA"/>
</dbReference>
<protein>
    <recommendedName>
        <fullName evidence="4">CBM2 domain-containing protein</fullName>
    </recommendedName>
</protein>
<feature type="region of interest" description="Disordered" evidence="1">
    <location>
        <begin position="1"/>
        <end position="44"/>
    </location>
</feature>
<feature type="compositionally biased region" description="Low complexity" evidence="1">
    <location>
        <begin position="8"/>
        <end position="20"/>
    </location>
</feature>
<gene>
    <name evidence="2" type="ORF">JOD64_000254</name>
</gene>
<feature type="compositionally biased region" description="Low complexity" evidence="1">
    <location>
        <begin position="32"/>
        <end position="41"/>
    </location>
</feature>
<evidence type="ECO:0008006" key="4">
    <source>
        <dbReference type="Google" id="ProtNLM"/>
    </source>
</evidence>
<sequence length="101" mass="10342">MRAGGGRQQLAVQPDPAADAVRARDEAGHLSPLSAPVTVTTLPPPPSCAVRSVVRQWSDGFVFRNAVIPPGGTVSLGLVATGTQLPEEITLNGGLCTVADE</sequence>